<dbReference type="Proteomes" id="UP001416858">
    <property type="component" value="Unassembled WGS sequence"/>
</dbReference>
<dbReference type="InterPro" id="IPR011050">
    <property type="entry name" value="Pectin_lyase_fold/virulence"/>
</dbReference>
<comment type="caution">
    <text evidence="1">The sequence shown here is derived from an EMBL/GenBank/DDBJ whole genome shotgun (WGS) entry which is preliminary data.</text>
</comment>
<sequence length="995" mass="104693">MNWPLQLLTNYKPWRRRFRSGAGAIVSRTRQNSRLRRLVHESLETRPMMAGLMPSPSPVDAVAGGSSDVVIQVTENSVVTANSEVDGRATVLPSLSINRWMVTTLEDKWDVDALGSDPSNLSLREAIELANASIGSDRIEFDPSLSLGVIELTLGELVIRDDLQLVGLGASRLSIDGLGNSRLFTINDGDANRSIDVEIRDLQLTGGHASGTGVSGSGGAIWSAENLTLQQSRVTGNTADTLGGGVYSASRSQTVIQNSTLDHNQAAFGGGAMLSNQSRIQQSTISGNQATSDGGGLLLFTGASEILQSTISGNTADGHGGGIVAAYTVTTMTHSIVAGNDSLANNDLSTLGGAFNGSFNLIGDPASAAGLLHGRDSNIVGQPTPQGRGEIPISTILKPLAMNGGPTPTHALAPLSLAIDAGDLSSPAFETSDQRGSLYVRNIGGRVDIGAYERQSENDLVVIVTTTEDQADSDPSGAANLEMSLREAIELANTTPGEFEVRFASSLDSPLQIRLGEIEIRDDLVFAGNGSEVTVIDAAGTSRLFSLAEPGVHVNFQSVTLTGGKADHGGAIFADDAHIRMHDSVITGNVATNQGGAIVLNQGALTLTRSEVIGNHAGVSAGGIAGDDVAVTLIQSTVASNVSSLGKGFFVTREHDGLRFQSTPLETPSTRDGIVIQSGAVWVLGTGEDETFRLDFDPASLVDSIDLRFDGVAGRNTLQFLTSTTPAWLTEDLYQTSNFGVIQLAEDAASDLFIDADAVSRLSPHDELIQVGSFAGGTLRLSDPAAWRMGPARGRNGVFLRSLVDDRDPVPRVIETGLPLPWQNLIRKTDTNNDGAITAADALLVINELDSKSYSLDDGRLQNPLATTHWPNRYFDVNGDELVTALDALQVINALARFDSGPDLNVAVTTAVFGADSADSRVLAEGENENEGGFESHVTTLPRGTSHLKWRAAETILPRLGTQTVIVADADADDDGETQAPLDSFFAATEAFDLL</sequence>
<dbReference type="Pfam" id="PF00404">
    <property type="entry name" value="Dockerin_1"/>
    <property type="match status" value="1"/>
</dbReference>
<evidence type="ECO:0000313" key="1">
    <source>
        <dbReference type="EMBL" id="GAA5505266.1"/>
    </source>
</evidence>
<dbReference type="RefSeq" id="WP_345682323.1">
    <property type="nucleotide sequence ID" value="NZ_BAABRO010000001.1"/>
</dbReference>
<dbReference type="SUPFAM" id="SSF51126">
    <property type="entry name" value="Pectin lyase-like"/>
    <property type="match status" value="2"/>
</dbReference>
<evidence type="ECO:0008006" key="3">
    <source>
        <dbReference type="Google" id="ProtNLM"/>
    </source>
</evidence>
<gene>
    <name evidence="1" type="ORF">Rcae01_00710</name>
</gene>
<dbReference type="PANTHER" id="PTHR11319">
    <property type="entry name" value="G PROTEIN-COUPLED RECEPTOR-RELATED"/>
    <property type="match status" value="1"/>
</dbReference>
<dbReference type="NCBIfam" id="NF041518">
    <property type="entry name" value="choice_anch_Q"/>
    <property type="match status" value="1"/>
</dbReference>
<dbReference type="EMBL" id="BAABRO010000001">
    <property type="protein sequence ID" value="GAA5505266.1"/>
    <property type="molecule type" value="Genomic_DNA"/>
</dbReference>
<accession>A0ABP9VKR8</accession>
<protein>
    <recommendedName>
        <fullName evidence="3">Pectate lyase C</fullName>
    </recommendedName>
</protein>
<keyword evidence="2" id="KW-1185">Reference proteome</keyword>
<dbReference type="SUPFAM" id="SSF63446">
    <property type="entry name" value="Type I dockerin domain"/>
    <property type="match status" value="1"/>
</dbReference>
<dbReference type="Gene3D" id="1.10.1330.10">
    <property type="entry name" value="Dockerin domain"/>
    <property type="match status" value="1"/>
</dbReference>
<name>A0ABP9VKR8_9BACT</name>
<dbReference type="InterPro" id="IPR036439">
    <property type="entry name" value="Dockerin_dom_sf"/>
</dbReference>
<dbReference type="Gene3D" id="2.160.20.10">
    <property type="entry name" value="Single-stranded right-handed beta-helix, Pectin lyase-like"/>
    <property type="match status" value="1"/>
</dbReference>
<dbReference type="InterPro" id="IPR012334">
    <property type="entry name" value="Pectin_lyas_fold"/>
</dbReference>
<dbReference type="InterPro" id="IPR059226">
    <property type="entry name" value="Choice_anch_Q_dom"/>
</dbReference>
<organism evidence="1 2">
    <name type="scientific">Novipirellula caenicola</name>
    <dbReference type="NCBI Taxonomy" id="1536901"/>
    <lineage>
        <taxon>Bacteria</taxon>
        <taxon>Pseudomonadati</taxon>
        <taxon>Planctomycetota</taxon>
        <taxon>Planctomycetia</taxon>
        <taxon>Pirellulales</taxon>
        <taxon>Pirellulaceae</taxon>
        <taxon>Novipirellula</taxon>
    </lineage>
</organism>
<reference evidence="1 2" key="1">
    <citation type="submission" date="2024-02" db="EMBL/GenBank/DDBJ databases">
        <title>Rhodopirellula caenicola NBRC 110016.</title>
        <authorList>
            <person name="Ichikawa N."/>
            <person name="Katano-Makiyama Y."/>
            <person name="Hidaka K."/>
        </authorList>
    </citation>
    <scope>NUCLEOTIDE SEQUENCE [LARGE SCALE GENOMIC DNA]</scope>
    <source>
        <strain evidence="1 2">NBRC 110016</strain>
    </source>
</reference>
<dbReference type="InterPro" id="IPR002105">
    <property type="entry name" value="Dockerin_1_rpt"/>
</dbReference>
<dbReference type="PANTHER" id="PTHR11319:SF35">
    <property type="entry name" value="OUTER MEMBRANE PROTEIN PMPC-RELATED"/>
    <property type="match status" value="1"/>
</dbReference>
<evidence type="ECO:0000313" key="2">
    <source>
        <dbReference type="Proteomes" id="UP001416858"/>
    </source>
</evidence>
<proteinExistence type="predicted"/>